<organism evidence="2 3">
    <name type="scientific">Thalassolituus pacificus</name>
    <dbReference type="NCBI Taxonomy" id="2975440"/>
    <lineage>
        <taxon>Bacteria</taxon>
        <taxon>Pseudomonadati</taxon>
        <taxon>Pseudomonadota</taxon>
        <taxon>Gammaproteobacteria</taxon>
        <taxon>Oceanospirillales</taxon>
        <taxon>Oceanospirillaceae</taxon>
        <taxon>Thalassolituus</taxon>
    </lineage>
</organism>
<comment type="caution">
    <text evidence="2">The sequence shown here is derived from an EMBL/GenBank/DDBJ whole genome shotgun (WGS) entry which is preliminary data.</text>
</comment>
<dbReference type="Proteomes" id="UP001147830">
    <property type="component" value="Unassembled WGS sequence"/>
</dbReference>
<keyword evidence="3" id="KW-1185">Reference proteome</keyword>
<dbReference type="InterPro" id="IPR007433">
    <property type="entry name" value="DUF481"/>
</dbReference>
<proteinExistence type="predicted"/>
<name>A0A9X2WFX9_9GAMM</name>
<reference evidence="2" key="2">
    <citation type="submission" date="2022-08" db="EMBL/GenBank/DDBJ databases">
        <authorList>
            <person name="Dong C."/>
        </authorList>
    </citation>
    <scope>NUCLEOTIDE SEQUENCE</scope>
    <source>
        <strain evidence="2">59MF3M-4</strain>
    </source>
</reference>
<keyword evidence="1" id="KW-0732">Signal</keyword>
<dbReference type="AlphaFoldDB" id="A0A9X2WFX9"/>
<reference evidence="2" key="1">
    <citation type="journal article" date="2022" name="Front. Microbiol.">
        <title>Genome-based taxonomic rearrangement of Oceanobacter-related bacteria including the description of Thalassolituus hydrocarbonoclasticus sp. nov. and Thalassolituus pacificus sp. nov. and emended description of the genus Thalassolituus.</title>
        <authorList>
            <person name="Dong C."/>
            <person name="Wei L."/>
            <person name="Wang J."/>
            <person name="Lai Q."/>
            <person name="Huang Z."/>
            <person name="Shao Z."/>
        </authorList>
    </citation>
    <scope>NUCLEOTIDE SEQUENCE</scope>
    <source>
        <strain evidence="2">59MF3M-4</strain>
    </source>
</reference>
<evidence type="ECO:0000256" key="1">
    <source>
        <dbReference type="SAM" id="SignalP"/>
    </source>
</evidence>
<accession>A0A9X2WFX9</accession>
<gene>
    <name evidence="2" type="ORF">NYR02_08250</name>
</gene>
<dbReference type="RefSeq" id="WP_260975897.1">
    <property type="nucleotide sequence ID" value="NZ_JAOANI010000015.1"/>
</dbReference>
<feature type="signal peptide" evidence="1">
    <location>
        <begin position="1"/>
        <end position="26"/>
    </location>
</feature>
<dbReference type="Pfam" id="PF04338">
    <property type="entry name" value="DUF481"/>
    <property type="match status" value="1"/>
</dbReference>
<feature type="chain" id="PRO_5040861065" evidence="1">
    <location>
        <begin position="27"/>
        <end position="254"/>
    </location>
</feature>
<evidence type="ECO:0000313" key="2">
    <source>
        <dbReference type="EMBL" id="MCT7359007.1"/>
    </source>
</evidence>
<dbReference type="EMBL" id="JAOANI010000015">
    <property type="protein sequence ID" value="MCT7359007.1"/>
    <property type="molecule type" value="Genomic_DNA"/>
</dbReference>
<evidence type="ECO:0000313" key="3">
    <source>
        <dbReference type="Proteomes" id="UP001147830"/>
    </source>
</evidence>
<protein>
    <submittedName>
        <fullName evidence="2">DUF481 domain-containing protein</fullName>
    </submittedName>
</protein>
<sequence>MRRQALIVSSFAVLPLLLSAATFVNAEEAANVESAEAAPEFPIWGGSAELGTIRTSGNTDTSSINGKFAVKRDGELWDSSLKLDALTSKEDGVTSKEKYRGTIQFDRNFSEHSYLAIVGDEERDRFSGFEYQATLSAGYGYRAIHEQNMELDLEAGPGYRRDKLKESGDIDEEAIARLVARYHWTIQKGVEFIEEFSAELGESNSIYKSETGLKSQINGSLATKLTYKVKYVDKVPADSENTDTEFGVTLVYSF</sequence>